<keyword evidence="6 14" id="KW-0735">Signal-anchor</keyword>
<dbReference type="GO" id="GO:0000139">
    <property type="term" value="C:Golgi membrane"/>
    <property type="evidence" value="ECO:0007669"/>
    <property type="project" value="UniProtKB-SubCell"/>
</dbReference>
<evidence type="ECO:0000256" key="6">
    <source>
        <dbReference type="ARBA" id="ARBA00022968"/>
    </source>
</evidence>
<dbReference type="STRING" id="53326.A0A016SNG3"/>
<reference evidence="16" key="1">
    <citation type="journal article" date="2015" name="Nat. Genet.">
        <title>The genome and transcriptome of the zoonotic hookworm Ancylostoma ceylanicum identify infection-specific gene families.</title>
        <authorList>
            <person name="Schwarz E.M."/>
            <person name="Hu Y."/>
            <person name="Antoshechkin I."/>
            <person name="Miller M.M."/>
            <person name="Sternberg P.W."/>
            <person name="Aroian R.V."/>
        </authorList>
    </citation>
    <scope>NUCLEOTIDE SEQUENCE</scope>
    <source>
        <strain evidence="16">HY135</strain>
    </source>
</reference>
<accession>A0A016SNG3</accession>
<keyword evidence="8" id="KW-0472">Membrane</keyword>
<dbReference type="InterPro" id="IPR005027">
    <property type="entry name" value="Glyco_trans_43"/>
</dbReference>
<dbReference type="GO" id="GO:0050650">
    <property type="term" value="P:chondroitin sulfate proteoglycan biosynthetic process"/>
    <property type="evidence" value="ECO:0007669"/>
    <property type="project" value="TreeGrafter"/>
</dbReference>
<evidence type="ECO:0000256" key="1">
    <source>
        <dbReference type="ARBA" id="ARBA00004606"/>
    </source>
</evidence>
<comment type="caution">
    <text evidence="15">The sequence shown here is derived from an EMBL/GenBank/DDBJ whole genome shotgun (WGS) entry which is preliminary data.</text>
</comment>
<dbReference type="FunFam" id="3.90.550.10:FF:000147">
    <property type="entry name" value="Galactosylgalactosylxylosylprotein 3-beta-glucuronosyltransferase"/>
    <property type="match status" value="1"/>
</dbReference>
<dbReference type="OrthoDB" id="675023at2759"/>
<comment type="catalytic activity">
    <reaction evidence="10 14">
        <text>3-O-(beta-D-galactosyl-(1-&gt;3)-beta-D-galactosyl-(1-&gt;4)-beta-D-xylosyl)-L-seryl-[protein] + UDP-alpha-D-glucuronate = 3-O-(beta-D-GlcA-(1-&gt;3)-beta-D-Gal-(1-&gt;3)-beta-D-Gal-(1-&gt;4)-beta-D-Xyl)-L-seryl-[protein] + UDP + H(+)</text>
        <dbReference type="Rhea" id="RHEA:24168"/>
        <dbReference type="Rhea" id="RHEA-COMP:12571"/>
        <dbReference type="Rhea" id="RHEA-COMP:12573"/>
        <dbReference type="ChEBI" id="CHEBI:15378"/>
        <dbReference type="ChEBI" id="CHEBI:58052"/>
        <dbReference type="ChEBI" id="CHEBI:58223"/>
        <dbReference type="ChEBI" id="CHEBI:132090"/>
        <dbReference type="ChEBI" id="CHEBI:132093"/>
        <dbReference type="EC" id="2.4.1.135"/>
    </reaction>
</comment>
<sequence>MSSLPRSIRRMSLPVILCITMIVAFLTIMASSNGRRIKFYVERNLPPLEPLIIVITPTYKRPTRLADMTRLSNTLRLVPHVHWIVIEDGFDTVPFVENLLRRSTHNYTYMAVKTPQGYPKRGWYQRTSALWLLRNDTDSILGDHKEGVVFFGDDDNSYDTRLFTDYIRHVKKLGMWAVGLAGGSPVESPDVVNGSVVGYRVKWGPRRKFAVDMAGFAINLDVVLNTTAVFGKTCKQGFGAPEPCLLEDMGFTQEDIEPFGFDQEEPRELYVWHTQTKQGYYTVNETIFNSFYFETGKS</sequence>
<evidence type="ECO:0000256" key="10">
    <source>
        <dbReference type="ARBA" id="ARBA00047979"/>
    </source>
</evidence>
<evidence type="ECO:0000313" key="16">
    <source>
        <dbReference type="Proteomes" id="UP000024635"/>
    </source>
</evidence>
<dbReference type="InterPro" id="IPR029044">
    <property type="entry name" value="Nucleotide-diphossugar_trans"/>
</dbReference>
<evidence type="ECO:0000256" key="13">
    <source>
        <dbReference type="PIRSR" id="PIRSR605027-4"/>
    </source>
</evidence>
<dbReference type="GO" id="GO:0015018">
    <property type="term" value="F:galactosylgalactosylxylosylprotein 3-beta-glucuronosyltransferase activity"/>
    <property type="evidence" value="ECO:0007669"/>
    <property type="project" value="UniProtKB-UniRule"/>
</dbReference>
<dbReference type="EC" id="2.4.1.135" evidence="3 14"/>
<evidence type="ECO:0000256" key="4">
    <source>
        <dbReference type="ARBA" id="ARBA00022679"/>
    </source>
</evidence>
<feature type="active site" description="Proton donor/acceptor" evidence="11">
    <location>
        <position position="242"/>
    </location>
</feature>
<dbReference type="UniPathway" id="UPA00378"/>
<dbReference type="EMBL" id="JARK01001536">
    <property type="protein sequence ID" value="EYB91916.1"/>
    <property type="molecule type" value="Genomic_DNA"/>
</dbReference>
<dbReference type="SUPFAM" id="SSF53448">
    <property type="entry name" value="Nucleotide-diphospho-sugar transferases"/>
    <property type="match status" value="1"/>
</dbReference>
<keyword evidence="7" id="KW-1133">Transmembrane helix</keyword>
<evidence type="ECO:0000256" key="2">
    <source>
        <dbReference type="ARBA" id="ARBA00007706"/>
    </source>
</evidence>
<dbReference type="CDD" id="cd00218">
    <property type="entry name" value="GlcAT-I"/>
    <property type="match status" value="1"/>
</dbReference>
<evidence type="ECO:0000256" key="5">
    <source>
        <dbReference type="ARBA" id="ARBA00022692"/>
    </source>
</evidence>
<dbReference type="PANTHER" id="PTHR10896:SF30">
    <property type="entry name" value="GALACTOSYLGALACTOSYLXYLOSYLPROTEIN 3-BETA-GLUCURONOSYLTRANSFERASE"/>
    <property type="match status" value="1"/>
</dbReference>
<comment type="similarity">
    <text evidence="2 14">Belongs to the glycosyltransferase 43 family.</text>
</comment>
<keyword evidence="12 14" id="KW-0479">Metal-binding</keyword>
<keyword evidence="16" id="KW-1185">Reference proteome</keyword>
<dbReference type="Gene3D" id="3.90.550.10">
    <property type="entry name" value="Spore Coat Polysaccharide Biosynthesis Protein SpsA, Chain A"/>
    <property type="match status" value="1"/>
</dbReference>
<evidence type="ECO:0000256" key="12">
    <source>
        <dbReference type="PIRSR" id="PIRSR605027-3"/>
    </source>
</evidence>
<keyword evidence="12 14" id="KW-0464">Manganese</keyword>
<keyword evidence="4 14" id="KW-0808">Transferase</keyword>
<keyword evidence="5" id="KW-0812">Transmembrane</keyword>
<evidence type="ECO:0000256" key="14">
    <source>
        <dbReference type="RuleBase" id="RU363127"/>
    </source>
</evidence>
<comment type="pathway">
    <text evidence="14">Protein modification; protein glycosylation.</text>
</comment>
<evidence type="ECO:0000256" key="9">
    <source>
        <dbReference type="ARBA" id="ARBA00023180"/>
    </source>
</evidence>
<protein>
    <recommendedName>
        <fullName evidence="3 14">Galactosylgalactosylxylosylprotein 3-beta-glucuronosyltransferase</fullName>
        <ecNumber evidence="3 14">2.4.1.135</ecNumber>
    </recommendedName>
</protein>
<evidence type="ECO:0000256" key="11">
    <source>
        <dbReference type="PIRSR" id="PIRSR605027-1"/>
    </source>
</evidence>
<gene>
    <name evidence="15" type="primary">Acey_s0200.g1686</name>
    <name evidence="15" type="ORF">Y032_0200g1686</name>
</gene>
<dbReference type="GO" id="GO:0046872">
    <property type="term" value="F:metal ion binding"/>
    <property type="evidence" value="ECO:0007669"/>
    <property type="project" value="UniProtKB-KW"/>
</dbReference>
<evidence type="ECO:0000256" key="7">
    <source>
        <dbReference type="ARBA" id="ARBA00022989"/>
    </source>
</evidence>
<comment type="subcellular location">
    <subcellularLocation>
        <location evidence="14">Golgi apparatus membrane</location>
        <topology evidence="14">Single-pass type II membrane protein</topology>
    </subcellularLocation>
    <subcellularLocation>
        <location evidence="1">Membrane</location>
        <topology evidence="1">Single-pass type II membrane protein</topology>
    </subcellularLocation>
</comment>
<proteinExistence type="inferred from homology"/>
<keyword evidence="9" id="KW-0325">Glycoprotein</keyword>
<comment type="cofactor">
    <cofactor evidence="12 14">
        <name>Mn(2+)</name>
        <dbReference type="ChEBI" id="CHEBI:29035"/>
    </cofactor>
</comment>
<feature type="binding site" evidence="12">
    <location>
        <position position="155"/>
    </location>
    <ligand>
        <name>Mn(2+)</name>
        <dbReference type="ChEBI" id="CHEBI:29035"/>
    </ligand>
</feature>
<dbReference type="Proteomes" id="UP000024635">
    <property type="component" value="Unassembled WGS sequence"/>
</dbReference>
<name>A0A016SNG3_9BILA</name>
<dbReference type="GO" id="GO:0005975">
    <property type="term" value="P:carbohydrate metabolic process"/>
    <property type="evidence" value="ECO:0007669"/>
    <property type="project" value="TreeGrafter"/>
</dbReference>
<keyword evidence="14" id="KW-0333">Golgi apparatus</keyword>
<evidence type="ECO:0000256" key="3">
    <source>
        <dbReference type="ARBA" id="ARBA00012641"/>
    </source>
</evidence>
<dbReference type="AlphaFoldDB" id="A0A016SNG3"/>
<organism evidence="15 16">
    <name type="scientific">Ancylostoma ceylanicum</name>
    <dbReference type="NCBI Taxonomy" id="53326"/>
    <lineage>
        <taxon>Eukaryota</taxon>
        <taxon>Metazoa</taxon>
        <taxon>Ecdysozoa</taxon>
        <taxon>Nematoda</taxon>
        <taxon>Chromadorea</taxon>
        <taxon>Rhabditida</taxon>
        <taxon>Rhabditina</taxon>
        <taxon>Rhabditomorpha</taxon>
        <taxon>Strongyloidea</taxon>
        <taxon>Ancylostomatidae</taxon>
        <taxon>Ancylostomatinae</taxon>
        <taxon>Ancylostoma</taxon>
    </lineage>
</organism>
<evidence type="ECO:0000313" key="15">
    <source>
        <dbReference type="EMBL" id="EYB91916.1"/>
    </source>
</evidence>
<evidence type="ECO:0000256" key="8">
    <source>
        <dbReference type="ARBA" id="ARBA00023136"/>
    </source>
</evidence>
<dbReference type="Pfam" id="PF03360">
    <property type="entry name" value="Glyco_transf_43"/>
    <property type="match status" value="1"/>
</dbReference>
<dbReference type="PANTHER" id="PTHR10896">
    <property type="entry name" value="GALACTOSYLGALACTOSYLXYLOSYLPROTEIN 3-BETA-GLUCURONOSYLTRANSFERASE BETA-1,3-GLUCURONYLTRANSFERASE"/>
    <property type="match status" value="1"/>
</dbReference>
<feature type="site" description="Interaction with galactose moiety of substrate glycoprotein" evidence="13">
    <location>
        <position position="187"/>
    </location>
</feature>